<reference evidence="5" key="1">
    <citation type="submission" date="2021-01" db="EMBL/GenBank/DDBJ databases">
        <title>Whole genome shotgun sequence of Planosporangium flavigriseum NBRC 105377.</title>
        <authorList>
            <person name="Komaki H."/>
            <person name="Tamura T."/>
        </authorList>
    </citation>
    <scope>NUCLEOTIDE SEQUENCE</scope>
    <source>
        <strain evidence="5">NBRC 105377</strain>
    </source>
</reference>
<evidence type="ECO:0000313" key="5">
    <source>
        <dbReference type="EMBL" id="GIG75814.1"/>
    </source>
</evidence>
<dbReference type="Pfam" id="PF00011">
    <property type="entry name" value="HSP20"/>
    <property type="match status" value="1"/>
</dbReference>
<keyword evidence="6" id="KW-1185">Reference proteome</keyword>
<dbReference type="SUPFAM" id="SSF49764">
    <property type="entry name" value="HSP20-like chaperones"/>
    <property type="match status" value="1"/>
</dbReference>
<feature type="compositionally biased region" description="Gly residues" evidence="3">
    <location>
        <begin position="271"/>
        <end position="280"/>
    </location>
</feature>
<dbReference type="InterPro" id="IPR031107">
    <property type="entry name" value="Small_HSP"/>
</dbReference>
<dbReference type="AlphaFoldDB" id="A0A8J3PNX8"/>
<accession>A0A8J3PNX8</accession>
<evidence type="ECO:0000256" key="2">
    <source>
        <dbReference type="RuleBase" id="RU003616"/>
    </source>
</evidence>
<evidence type="ECO:0000256" key="1">
    <source>
        <dbReference type="PROSITE-ProRule" id="PRU00285"/>
    </source>
</evidence>
<gene>
    <name evidence="5" type="ORF">Pfl04_42180</name>
</gene>
<sequence length="280" mass="29819">MLTRAARNMVLMWGLAERESPVPAGRTRPSRRVSVQSQSVVQLSEIAAHERKYWIMTSLAPRRGRQLTEQRGGRRGGDPLADLQDRMGDLLASFFADPFLAASLAPTVAPVWVPPVDIEETNDSYILEMDLPGVRPEDVNIELRDSNELRITGRYGERERTGTMRRQNRRTGEFEYDVILPGDVNADQIDATLEYGVLTVRAGKAQPQAKRIEVKGGGAEAGGGDGTAAGRTPPVAGGTAEATTGGVSSAAAPPPGSPPGATGQRQTRVSPGGGPGTSPR</sequence>
<evidence type="ECO:0000259" key="4">
    <source>
        <dbReference type="PROSITE" id="PS01031"/>
    </source>
</evidence>
<evidence type="ECO:0000256" key="3">
    <source>
        <dbReference type="SAM" id="MobiDB-lite"/>
    </source>
</evidence>
<dbReference type="PROSITE" id="PS01031">
    <property type="entry name" value="SHSP"/>
    <property type="match status" value="1"/>
</dbReference>
<organism evidence="5 6">
    <name type="scientific">Planosporangium flavigriseum</name>
    <dbReference type="NCBI Taxonomy" id="373681"/>
    <lineage>
        <taxon>Bacteria</taxon>
        <taxon>Bacillati</taxon>
        <taxon>Actinomycetota</taxon>
        <taxon>Actinomycetes</taxon>
        <taxon>Micromonosporales</taxon>
        <taxon>Micromonosporaceae</taxon>
        <taxon>Planosporangium</taxon>
    </lineage>
</organism>
<feature type="compositionally biased region" description="Low complexity" evidence="3">
    <location>
        <begin position="228"/>
        <end position="251"/>
    </location>
</feature>
<dbReference type="EMBL" id="BONU01000038">
    <property type="protein sequence ID" value="GIG75814.1"/>
    <property type="molecule type" value="Genomic_DNA"/>
</dbReference>
<feature type="domain" description="SHSP" evidence="4">
    <location>
        <begin position="107"/>
        <end position="217"/>
    </location>
</feature>
<dbReference type="InterPro" id="IPR002068">
    <property type="entry name" value="A-crystallin/Hsp20_dom"/>
</dbReference>
<dbReference type="Proteomes" id="UP000653674">
    <property type="component" value="Unassembled WGS sequence"/>
</dbReference>
<feature type="region of interest" description="Disordered" evidence="3">
    <location>
        <begin position="204"/>
        <end position="280"/>
    </location>
</feature>
<dbReference type="InterPro" id="IPR008978">
    <property type="entry name" value="HSP20-like_chaperone"/>
</dbReference>
<dbReference type="Gene3D" id="2.60.40.790">
    <property type="match status" value="1"/>
</dbReference>
<dbReference type="PANTHER" id="PTHR11527">
    <property type="entry name" value="HEAT-SHOCK PROTEIN 20 FAMILY MEMBER"/>
    <property type="match status" value="1"/>
</dbReference>
<feature type="compositionally biased region" description="Gly residues" evidence="3">
    <location>
        <begin position="215"/>
        <end position="227"/>
    </location>
</feature>
<dbReference type="CDD" id="cd06464">
    <property type="entry name" value="ACD_sHsps-like"/>
    <property type="match status" value="1"/>
</dbReference>
<name>A0A8J3PNX8_9ACTN</name>
<protein>
    <recommendedName>
        <fullName evidence="4">SHSP domain-containing protein</fullName>
    </recommendedName>
</protein>
<comment type="caution">
    <text evidence="5">The sequence shown here is derived from an EMBL/GenBank/DDBJ whole genome shotgun (WGS) entry which is preliminary data.</text>
</comment>
<evidence type="ECO:0000313" key="6">
    <source>
        <dbReference type="Proteomes" id="UP000653674"/>
    </source>
</evidence>
<proteinExistence type="inferred from homology"/>
<comment type="similarity">
    <text evidence="1 2">Belongs to the small heat shock protein (HSP20) family.</text>
</comment>